<name>A0AAC9WET5_9CLOT</name>
<gene>
    <name evidence="1" type="ORF">CLFO_04280</name>
</gene>
<accession>A0AAC9WET5</accession>
<proteinExistence type="predicted"/>
<dbReference type="AlphaFoldDB" id="A0AAC9WET5"/>
<evidence type="ECO:0000313" key="1">
    <source>
        <dbReference type="EMBL" id="ARE86112.1"/>
    </source>
</evidence>
<protein>
    <submittedName>
        <fullName evidence="1">Uncharacterized protein</fullName>
    </submittedName>
</protein>
<sequence length="81" mass="9998">MENWRRNYCIQSLKRRREYKEDSTNKEFLLEKTCHRDSIMISWIINKDSYPTLCSVERAAKLARKKIFFLCRLFYVFVPRL</sequence>
<evidence type="ECO:0000313" key="2">
    <source>
        <dbReference type="Proteomes" id="UP000192478"/>
    </source>
</evidence>
<dbReference type="EMBL" id="CP020559">
    <property type="protein sequence ID" value="ARE86112.1"/>
    <property type="molecule type" value="Genomic_DNA"/>
</dbReference>
<dbReference type="Proteomes" id="UP000192478">
    <property type="component" value="Chromosome"/>
</dbReference>
<reference evidence="1 2" key="1">
    <citation type="submission" date="2017-03" db="EMBL/GenBank/DDBJ databases">
        <title>Complete sequence of Clostridium formicaceticum DSM 92.</title>
        <authorList>
            <person name="Poehlein A."/>
            <person name="Karl M."/>
            <person name="Bengelsdorf F.R."/>
            <person name="Duerre P."/>
            <person name="Daniel R."/>
        </authorList>
    </citation>
    <scope>NUCLEOTIDE SEQUENCE [LARGE SCALE GENOMIC DNA]</scope>
    <source>
        <strain evidence="1 2">DSM 92</strain>
    </source>
</reference>
<organism evidence="1 2">
    <name type="scientific">Clostridium formicaceticum</name>
    <dbReference type="NCBI Taxonomy" id="1497"/>
    <lineage>
        <taxon>Bacteria</taxon>
        <taxon>Bacillati</taxon>
        <taxon>Bacillota</taxon>
        <taxon>Clostridia</taxon>
        <taxon>Eubacteriales</taxon>
        <taxon>Clostridiaceae</taxon>
        <taxon>Clostridium</taxon>
    </lineage>
</organism>